<keyword evidence="3" id="KW-0813">Transport</keyword>
<keyword evidence="8" id="KW-0915">Sodium</keyword>
<dbReference type="GO" id="GO:0043005">
    <property type="term" value="C:neuron projection"/>
    <property type="evidence" value="ECO:0007669"/>
    <property type="project" value="TreeGrafter"/>
</dbReference>
<reference evidence="10" key="1">
    <citation type="submission" date="2023-11" db="EMBL/GenBank/DDBJ databases">
        <title>Genome assemblies of two species of porcelain crab, Petrolisthes cinctipes and Petrolisthes manimaculis (Anomura: Porcellanidae).</title>
        <authorList>
            <person name="Angst P."/>
        </authorList>
    </citation>
    <scope>NUCLEOTIDE SEQUENCE</scope>
    <source>
        <strain evidence="10">PB745_02</strain>
        <tissue evidence="10">Gill</tissue>
    </source>
</reference>
<dbReference type="GO" id="GO:0006865">
    <property type="term" value="P:amino acid transport"/>
    <property type="evidence" value="ECO:0007669"/>
    <property type="project" value="TreeGrafter"/>
</dbReference>
<evidence type="ECO:0000256" key="1">
    <source>
        <dbReference type="ARBA" id="ARBA00004141"/>
    </source>
</evidence>
<feature type="transmembrane region" description="Helical" evidence="9">
    <location>
        <begin position="105"/>
        <end position="132"/>
    </location>
</feature>
<keyword evidence="5" id="KW-0769">Symport</keyword>
<evidence type="ECO:0000256" key="4">
    <source>
        <dbReference type="ARBA" id="ARBA00022692"/>
    </source>
</evidence>
<evidence type="ECO:0000313" key="11">
    <source>
        <dbReference type="Proteomes" id="UP001292094"/>
    </source>
</evidence>
<feature type="binding site" evidence="8">
    <location>
        <position position="74"/>
    </location>
    <ligand>
        <name>Na(+)</name>
        <dbReference type="ChEBI" id="CHEBI:29101"/>
        <label>1</label>
    </ligand>
</feature>
<feature type="binding site" evidence="8">
    <location>
        <position position="78"/>
    </location>
    <ligand>
        <name>Na(+)</name>
        <dbReference type="ChEBI" id="CHEBI:29101"/>
        <label>1</label>
    </ligand>
</feature>
<evidence type="ECO:0000256" key="8">
    <source>
        <dbReference type="PIRSR" id="PIRSR600175-1"/>
    </source>
</evidence>
<feature type="transmembrane region" description="Helical" evidence="9">
    <location>
        <begin position="144"/>
        <end position="170"/>
    </location>
</feature>
<evidence type="ECO:0000256" key="9">
    <source>
        <dbReference type="SAM" id="Phobius"/>
    </source>
</evidence>
<keyword evidence="6 9" id="KW-1133">Transmembrane helix</keyword>
<feature type="binding site" evidence="8">
    <location>
        <position position="9"/>
    </location>
    <ligand>
        <name>Na(+)</name>
        <dbReference type="ChEBI" id="CHEBI:29101"/>
        <label>1</label>
    </ligand>
</feature>
<dbReference type="GO" id="GO:0005335">
    <property type="term" value="F:serotonin:sodium:chloride symporter activity"/>
    <property type="evidence" value="ECO:0007669"/>
    <property type="project" value="TreeGrafter"/>
</dbReference>
<dbReference type="InterPro" id="IPR037272">
    <property type="entry name" value="SNS_sf"/>
</dbReference>
<comment type="similarity">
    <text evidence="2">Belongs to the sodium:neurotransmitter symporter (SNF) (TC 2.A.22) family.</text>
</comment>
<evidence type="ECO:0000313" key="10">
    <source>
        <dbReference type="EMBL" id="KAK4309469.1"/>
    </source>
</evidence>
<organism evidence="10 11">
    <name type="scientific">Petrolisthes manimaculis</name>
    <dbReference type="NCBI Taxonomy" id="1843537"/>
    <lineage>
        <taxon>Eukaryota</taxon>
        <taxon>Metazoa</taxon>
        <taxon>Ecdysozoa</taxon>
        <taxon>Arthropoda</taxon>
        <taxon>Crustacea</taxon>
        <taxon>Multicrustacea</taxon>
        <taxon>Malacostraca</taxon>
        <taxon>Eumalacostraca</taxon>
        <taxon>Eucarida</taxon>
        <taxon>Decapoda</taxon>
        <taxon>Pleocyemata</taxon>
        <taxon>Anomura</taxon>
        <taxon>Galatheoidea</taxon>
        <taxon>Porcellanidae</taxon>
        <taxon>Petrolisthes</taxon>
    </lineage>
</organism>
<evidence type="ECO:0000256" key="3">
    <source>
        <dbReference type="ARBA" id="ARBA00022448"/>
    </source>
</evidence>
<keyword evidence="11" id="KW-1185">Reference proteome</keyword>
<dbReference type="AlphaFoldDB" id="A0AAE1U899"/>
<dbReference type="InterPro" id="IPR000175">
    <property type="entry name" value="Na/ntran_symport"/>
</dbReference>
<gene>
    <name evidence="10" type="ORF">Pmani_018899</name>
</gene>
<accession>A0AAE1U899</accession>
<comment type="subcellular location">
    <subcellularLocation>
        <location evidence="1">Membrane</location>
        <topology evidence="1">Multi-pass membrane protein</topology>
    </subcellularLocation>
</comment>
<name>A0AAE1U899_9EUCA</name>
<dbReference type="EMBL" id="JAWZYT010001745">
    <property type="protein sequence ID" value="KAK4309469.1"/>
    <property type="molecule type" value="Genomic_DNA"/>
</dbReference>
<dbReference type="Proteomes" id="UP001292094">
    <property type="component" value="Unassembled WGS sequence"/>
</dbReference>
<sequence length="204" mass="22577">DALLTSSINCMTSFLAGFVIFSVLGYMAYVQNKDISQVGEEGPGLVFTVYPEAIATMTGSVFWSIIFFLMLITLGLDSTFGGLEAMITGLCDEYPRLLGCHREMFVLGLLVFIYVCALPTTTYVLFVCSFALGDGEVSQDLPPWAMVLAWSITASSIICIPLYIIYMFIITPGTIRERIKNMIKPEEYMPPQLSQVNPNYGTHV</sequence>
<evidence type="ECO:0000256" key="6">
    <source>
        <dbReference type="ARBA" id="ARBA00022989"/>
    </source>
</evidence>
<dbReference type="GO" id="GO:0098793">
    <property type="term" value="C:presynapse"/>
    <property type="evidence" value="ECO:0007669"/>
    <property type="project" value="GOC"/>
</dbReference>
<evidence type="ECO:0000256" key="2">
    <source>
        <dbReference type="ARBA" id="ARBA00006459"/>
    </source>
</evidence>
<dbReference type="Pfam" id="PF00209">
    <property type="entry name" value="SNF"/>
    <property type="match status" value="1"/>
</dbReference>
<dbReference type="SUPFAM" id="SSF161070">
    <property type="entry name" value="SNF-like"/>
    <property type="match status" value="1"/>
</dbReference>
<dbReference type="GO" id="GO:0051378">
    <property type="term" value="F:serotonin binding"/>
    <property type="evidence" value="ECO:0007669"/>
    <property type="project" value="TreeGrafter"/>
</dbReference>
<feature type="transmembrane region" description="Helical" evidence="9">
    <location>
        <begin position="49"/>
        <end position="76"/>
    </location>
</feature>
<evidence type="ECO:0000256" key="5">
    <source>
        <dbReference type="ARBA" id="ARBA00022847"/>
    </source>
</evidence>
<keyword evidence="8" id="KW-0479">Metal-binding</keyword>
<feature type="binding site" evidence="8">
    <location>
        <position position="77"/>
    </location>
    <ligand>
        <name>Na(+)</name>
        <dbReference type="ChEBI" id="CHEBI:29101"/>
        <label>1</label>
    </ligand>
</feature>
<evidence type="ECO:0000256" key="7">
    <source>
        <dbReference type="ARBA" id="ARBA00023136"/>
    </source>
</evidence>
<dbReference type="PROSITE" id="PS50267">
    <property type="entry name" value="NA_NEUROTRAN_SYMP_3"/>
    <property type="match status" value="1"/>
</dbReference>
<feature type="non-terminal residue" evidence="10">
    <location>
        <position position="1"/>
    </location>
</feature>
<protein>
    <submittedName>
        <fullName evidence="10">Uncharacterized protein</fullName>
    </submittedName>
</protein>
<dbReference type="PANTHER" id="PTHR11616">
    <property type="entry name" value="SODIUM/CHLORIDE DEPENDENT TRANSPORTER"/>
    <property type="match status" value="1"/>
</dbReference>
<proteinExistence type="inferred from homology"/>
<keyword evidence="7 9" id="KW-0472">Membrane</keyword>
<dbReference type="PANTHER" id="PTHR11616:SF279">
    <property type="entry name" value="SODIUM-DEPENDENT SEROTONIN TRANSPORTER"/>
    <property type="match status" value="1"/>
</dbReference>
<keyword evidence="4 9" id="KW-0812">Transmembrane</keyword>
<dbReference type="GO" id="GO:0005886">
    <property type="term" value="C:plasma membrane"/>
    <property type="evidence" value="ECO:0007669"/>
    <property type="project" value="TreeGrafter"/>
</dbReference>
<feature type="transmembrane region" description="Helical" evidence="9">
    <location>
        <begin position="12"/>
        <end position="29"/>
    </location>
</feature>
<comment type="caution">
    <text evidence="10">The sequence shown here is derived from an EMBL/GenBank/DDBJ whole genome shotgun (WGS) entry which is preliminary data.</text>
</comment>
<dbReference type="PRINTS" id="PR00176">
    <property type="entry name" value="NANEUSMPORT"/>
</dbReference>
<dbReference type="GO" id="GO:0046872">
    <property type="term" value="F:metal ion binding"/>
    <property type="evidence" value="ECO:0007669"/>
    <property type="project" value="UniProtKB-KW"/>
</dbReference>